<keyword evidence="2" id="KW-0489">Methyltransferase</keyword>
<dbReference type="Gene3D" id="3.40.50.150">
    <property type="entry name" value="Vaccinia Virus protein VP39"/>
    <property type="match status" value="1"/>
</dbReference>
<dbReference type="GO" id="GO:0008168">
    <property type="term" value="F:methyltransferase activity"/>
    <property type="evidence" value="ECO:0007669"/>
    <property type="project" value="UniProtKB-KW"/>
</dbReference>
<reference evidence="2 3" key="1">
    <citation type="submission" date="2018-10" db="EMBL/GenBank/DDBJ databases">
        <title>Sequencing the genomes of 1000 actinobacteria strains.</title>
        <authorList>
            <person name="Klenk H.-P."/>
        </authorList>
    </citation>
    <scope>NUCLEOTIDE SEQUENCE [LARGE SCALE GENOMIC DNA]</scope>
    <source>
        <strain evidence="2 3">DSM 45175</strain>
    </source>
</reference>
<organism evidence="2 3">
    <name type="scientific">Micromonospora pisi</name>
    <dbReference type="NCBI Taxonomy" id="589240"/>
    <lineage>
        <taxon>Bacteria</taxon>
        <taxon>Bacillati</taxon>
        <taxon>Actinomycetota</taxon>
        <taxon>Actinomycetes</taxon>
        <taxon>Micromonosporales</taxon>
        <taxon>Micromonosporaceae</taxon>
        <taxon>Micromonospora</taxon>
    </lineage>
</organism>
<evidence type="ECO:0000313" key="2">
    <source>
        <dbReference type="EMBL" id="RKR87907.1"/>
    </source>
</evidence>
<dbReference type="Pfam" id="PF05050">
    <property type="entry name" value="Methyltransf_21"/>
    <property type="match status" value="1"/>
</dbReference>
<proteinExistence type="predicted"/>
<dbReference type="Proteomes" id="UP000277671">
    <property type="component" value="Unassembled WGS sequence"/>
</dbReference>
<dbReference type="SUPFAM" id="SSF53335">
    <property type="entry name" value="S-adenosyl-L-methionine-dependent methyltransferases"/>
    <property type="match status" value="1"/>
</dbReference>
<name>A0A495JG76_9ACTN</name>
<dbReference type="GO" id="GO:0032259">
    <property type="term" value="P:methylation"/>
    <property type="evidence" value="ECO:0007669"/>
    <property type="project" value="UniProtKB-KW"/>
</dbReference>
<dbReference type="EMBL" id="RBKT01000001">
    <property type="protein sequence ID" value="RKR87907.1"/>
    <property type="molecule type" value="Genomic_DNA"/>
</dbReference>
<gene>
    <name evidence="2" type="ORF">BDK92_2210</name>
</gene>
<evidence type="ECO:0000313" key="3">
    <source>
        <dbReference type="Proteomes" id="UP000277671"/>
    </source>
</evidence>
<keyword evidence="2" id="KW-0808">Transferase</keyword>
<dbReference type="InterPro" id="IPR006342">
    <property type="entry name" value="FkbM_mtfrase"/>
</dbReference>
<dbReference type="InterPro" id="IPR029063">
    <property type="entry name" value="SAM-dependent_MTases_sf"/>
</dbReference>
<dbReference type="AlphaFoldDB" id="A0A495JG76"/>
<sequence>MATFRSVLRQAFHKSGGQRVRIVAQRTALRARSGAFRNEIGVRMHADPADIRGVLLAMYHGNLDRSAVATWRRLAGELRPTVALDIGANYGEVAFSTRYHEGLRALHLVEPNPVVIRMLRETLRHSGGDYPGIVLHEGAASDTTGVARLNFHLHSGVSSLRLRSDRGVSVDCFRLDERITLAPDDSLLFKIDVEGHELEALEGMAGLLHRRQVAGICEVMHADEELVGYLCDRFAVSVIRSGVEQPVDAPRLRDVLADARATGWAGLSKDVVLRSR</sequence>
<feature type="domain" description="Methyltransferase FkbM" evidence="1">
    <location>
        <begin position="85"/>
        <end position="224"/>
    </location>
</feature>
<evidence type="ECO:0000259" key="1">
    <source>
        <dbReference type="Pfam" id="PF05050"/>
    </source>
</evidence>
<protein>
    <submittedName>
        <fullName evidence="2">FkbM family methyltransferase</fullName>
    </submittedName>
</protein>
<dbReference type="NCBIfam" id="TIGR01444">
    <property type="entry name" value="fkbM_fam"/>
    <property type="match status" value="1"/>
</dbReference>
<accession>A0A495JG76</accession>
<comment type="caution">
    <text evidence="2">The sequence shown here is derived from an EMBL/GenBank/DDBJ whole genome shotgun (WGS) entry which is preliminary data.</text>
</comment>
<keyword evidence="3" id="KW-1185">Reference proteome</keyword>